<dbReference type="NCBIfam" id="TIGR01215">
    <property type="entry name" value="minE"/>
    <property type="match status" value="1"/>
</dbReference>
<dbReference type="HAMAP" id="MF_00262">
    <property type="entry name" value="MinE"/>
    <property type="match status" value="1"/>
</dbReference>
<gene>
    <name evidence="4" type="primary">minE</name>
    <name evidence="5" type="ORF">SAMN05216258_103216</name>
</gene>
<evidence type="ECO:0000313" key="5">
    <source>
        <dbReference type="EMBL" id="SFH94651.1"/>
    </source>
</evidence>
<dbReference type="NCBIfam" id="NF001422">
    <property type="entry name" value="PRK00296.1"/>
    <property type="match status" value="1"/>
</dbReference>
<reference evidence="5 6" key="1">
    <citation type="submission" date="2016-10" db="EMBL/GenBank/DDBJ databases">
        <authorList>
            <person name="de Groot N.N."/>
        </authorList>
    </citation>
    <scope>NUCLEOTIDE SEQUENCE [LARGE SCALE GENOMIC DNA]</scope>
    <source>
        <strain evidence="5 6">CGMCC 1.11030</strain>
    </source>
</reference>
<protein>
    <recommendedName>
        <fullName evidence="2 4">Cell division topological specificity factor</fullName>
    </recommendedName>
</protein>
<dbReference type="SUPFAM" id="SSF55229">
    <property type="entry name" value="Cell division protein MinE topological specificity domain"/>
    <property type="match status" value="1"/>
</dbReference>
<organism evidence="5 6">
    <name type="scientific">Albimonas pacifica</name>
    <dbReference type="NCBI Taxonomy" id="1114924"/>
    <lineage>
        <taxon>Bacteria</taxon>
        <taxon>Pseudomonadati</taxon>
        <taxon>Pseudomonadota</taxon>
        <taxon>Alphaproteobacteria</taxon>
        <taxon>Rhodobacterales</taxon>
        <taxon>Paracoccaceae</taxon>
        <taxon>Albimonas</taxon>
    </lineage>
</organism>
<dbReference type="EMBL" id="FOQH01000003">
    <property type="protein sequence ID" value="SFH94651.1"/>
    <property type="molecule type" value="Genomic_DNA"/>
</dbReference>
<evidence type="ECO:0000256" key="3">
    <source>
        <dbReference type="ARBA" id="ARBA00025265"/>
    </source>
</evidence>
<evidence type="ECO:0000256" key="2">
    <source>
        <dbReference type="ARBA" id="ARBA00020112"/>
    </source>
</evidence>
<dbReference type="Proteomes" id="UP000199377">
    <property type="component" value="Unassembled WGS sequence"/>
</dbReference>
<dbReference type="RefSeq" id="WP_342741357.1">
    <property type="nucleotide sequence ID" value="NZ_FOQH01000003.1"/>
</dbReference>
<proteinExistence type="inferred from homology"/>
<comment type="similarity">
    <text evidence="1 4">Belongs to the MinE family.</text>
</comment>
<keyword evidence="6" id="KW-1185">Reference proteome</keyword>
<sequence>MSMFGFFRRKPQPDGSADAAKERLSILLAHERTGRQGPDVLPIIQREIMEVILRHLKIGKDNVDIRIDRGDDFSTLEINIELPEAGGAKPKAASSAR</sequence>
<comment type="function">
    <text evidence="3 4">Prevents the cell division inhibition by proteins MinC and MinD at internal division sites while permitting inhibition at polar sites. This ensures cell division at the proper site by restricting the formation of a division septum at the midpoint of the long axis of the cell.</text>
</comment>
<name>A0A1I3E7H3_9RHOB</name>
<evidence type="ECO:0000256" key="1">
    <source>
        <dbReference type="ARBA" id="ARBA00008168"/>
    </source>
</evidence>
<evidence type="ECO:0000313" key="6">
    <source>
        <dbReference type="Proteomes" id="UP000199377"/>
    </source>
</evidence>
<dbReference type="AlphaFoldDB" id="A0A1I3E7H3"/>
<accession>A0A1I3E7H3</accession>
<dbReference type="InterPro" id="IPR036707">
    <property type="entry name" value="MinE_sf"/>
</dbReference>
<dbReference type="Pfam" id="PF03776">
    <property type="entry name" value="MinE"/>
    <property type="match status" value="1"/>
</dbReference>
<dbReference type="STRING" id="1114924.SAMN05216258_103216"/>
<keyword evidence="4 5" id="KW-0132">Cell division</keyword>
<evidence type="ECO:0000256" key="4">
    <source>
        <dbReference type="HAMAP-Rule" id="MF_00262"/>
    </source>
</evidence>
<dbReference type="Gene3D" id="3.30.1070.10">
    <property type="entry name" value="Cell division topological specificity factor MinE"/>
    <property type="match status" value="1"/>
</dbReference>
<keyword evidence="4" id="KW-0131">Cell cycle</keyword>
<dbReference type="GO" id="GO:0032955">
    <property type="term" value="P:regulation of division septum assembly"/>
    <property type="evidence" value="ECO:0007669"/>
    <property type="project" value="InterPro"/>
</dbReference>
<dbReference type="InterPro" id="IPR005527">
    <property type="entry name" value="MinE"/>
</dbReference>
<dbReference type="GO" id="GO:0051301">
    <property type="term" value="P:cell division"/>
    <property type="evidence" value="ECO:0007669"/>
    <property type="project" value="UniProtKB-KW"/>
</dbReference>